<evidence type="ECO:0000313" key="8">
    <source>
        <dbReference type="Proteomes" id="UP001649230"/>
    </source>
</evidence>
<reference evidence="7 8" key="1">
    <citation type="journal article" date="2024" name="Int. J. Syst. Evol. Microbiol.">
        <title>Paenibacillus hexagrammi sp. nov., a novel bacterium isolated from the gut content of Hexagrammos agrammus.</title>
        <authorList>
            <person name="Jung H.K."/>
            <person name="Kim D.G."/>
            <person name="Zin H."/>
            <person name="Park J."/>
            <person name="Jung H."/>
            <person name="Kim Y.O."/>
            <person name="Kong H.J."/>
            <person name="Kim J.W."/>
            <person name="Kim Y.S."/>
        </authorList>
    </citation>
    <scope>NUCLEOTIDE SEQUENCE [LARGE SCALE GENOMIC DNA]</scope>
    <source>
        <strain evidence="7 8">YPD9-1</strain>
    </source>
</reference>
<evidence type="ECO:0000256" key="5">
    <source>
        <dbReference type="ARBA" id="ARBA00049117"/>
    </source>
</evidence>
<comment type="catalytic activity">
    <reaction evidence="5">
        <text>GTP + H2O = GDP + phosphate + H(+)</text>
        <dbReference type="Rhea" id="RHEA:19669"/>
        <dbReference type="ChEBI" id="CHEBI:15377"/>
        <dbReference type="ChEBI" id="CHEBI:15378"/>
        <dbReference type="ChEBI" id="CHEBI:37565"/>
        <dbReference type="ChEBI" id="CHEBI:43474"/>
        <dbReference type="ChEBI" id="CHEBI:58189"/>
    </reaction>
    <physiologicalReaction direction="left-to-right" evidence="5">
        <dbReference type="Rhea" id="RHEA:19670"/>
    </physiologicalReaction>
</comment>
<name>A0ABY3SP45_9BACL</name>
<dbReference type="SMART" id="SM00833">
    <property type="entry name" value="CobW_C"/>
    <property type="match status" value="1"/>
</dbReference>
<evidence type="ECO:0000256" key="3">
    <source>
        <dbReference type="ARBA" id="ARBA00023186"/>
    </source>
</evidence>
<evidence type="ECO:0000256" key="4">
    <source>
        <dbReference type="ARBA" id="ARBA00034320"/>
    </source>
</evidence>
<dbReference type="InterPro" id="IPR011629">
    <property type="entry name" value="CobW-like_C"/>
</dbReference>
<accession>A0ABY3SP45</accession>
<comment type="similarity">
    <text evidence="4">Belongs to the SIMIBI class G3E GTPase family. ZNG1 subfamily.</text>
</comment>
<dbReference type="Pfam" id="PF02492">
    <property type="entry name" value="cobW"/>
    <property type="match status" value="1"/>
</dbReference>
<keyword evidence="3" id="KW-0143">Chaperone</keyword>
<gene>
    <name evidence="7" type="ORF">L0M14_12545</name>
</gene>
<dbReference type="Gene3D" id="3.30.1220.10">
    <property type="entry name" value="CobW-like, C-terminal domain"/>
    <property type="match status" value="1"/>
</dbReference>
<organism evidence="7 8">
    <name type="scientific">Paenibacillus hexagrammi</name>
    <dbReference type="NCBI Taxonomy" id="2908839"/>
    <lineage>
        <taxon>Bacteria</taxon>
        <taxon>Bacillati</taxon>
        <taxon>Bacillota</taxon>
        <taxon>Bacilli</taxon>
        <taxon>Bacillales</taxon>
        <taxon>Paenibacillaceae</taxon>
        <taxon>Paenibacillus</taxon>
    </lineage>
</organism>
<dbReference type="Gene3D" id="3.40.50.300">
    <property type="entry name" value="P-loop containing nucleotide triphosphate hydrolases"/>
    <property type="match status" value="1"/>
</dbReference>
<dbReference type="PANTHER" id="PTHR13748">
    <property type="entry name" value="COBW-RELATED"/>
    <property type="match status" value="1"/>
</dbReference>
<dbReference type="InterPro" id="IPR051316">
    <property type="entry name" value="Zinc-reg_GTPase_activator"/>
</dbReference>
<evidence type="ECO:0000256" key="2">
    <source>
        <dbReference type="ARBA" id="ARBA00022801"/>
    </source>
</evidence>
<proteinExistence type="inferred from homology"/>
<dbReference type="CDD" id="cd03112">
    <property type="entry name" value="CobW-like"/>
    <property type="match status" value="1"/>
</dbReference>
<evidence type="ECO:0000256" key="1">
    <source>
        <dbReference type="ARBA" id="ARBA00022741"/>
    </source>
</evidence>
<keyword evidence="2" id="KW-0378">Hydrolase</keyword>
<dbReference type="Proteomes" id="UP001649230">
    <property type="component" value="Chromosome"/>
</dbReference>
<dbReference type="InterPro" id="IPR027417">
    <property type="entry name" value="P-loop_NTPase"/>
</dbReference>
<evidence type="ECO:0000259" key="6">
    <source>
        <dbReference type="SMART" id="SM00833"/>
    </source>
</evidence>
<dbReference type="SUPFAM" id="SSF52540">
    <property type="entry name" value="P-loop containing nucleoside triphosphate hydrolases"/>
    <property type="match status" value="1"/>
</dbReference>
<protein>
    <submittedName>
        <fullName evidence="7">GTP-binding protein</fullName>
    </submittedName>
</protein>
<dbReference type="InterPro" id="IPR003495">
    <property type="entry name" value="CobW/HypB/UreG_nucleotide-bd"/>
</dbReference>
<dbReference type="EMBL" id="CP090978">
    <property type="protein sequence ID" value="UJF35828.1"/>
    <property type="molecule type" value="Genomic_DNA"/>
</dbReference>
<evidence type="ECO:0000313" key="7">
    <source>
        <dbReference type="EMBL" id="UJF35828.1"/>
    </source>
</evidence>
<feature type="domain" description="CobW C-terminal" evidence="6">
    <location>
        <begin position="244"/>
        <end position="331"/>
    </location>
</feature>
<dbReference type="PANTHER" id="PTHR13748:SF62">
    <property type="entry name" value="COBW DOMAIN-CONTAINING PROTEIN"/>
    <property type="match status" value="1"/>
</dbReference>
<keyword evidence="8" id="KW-1185">Reference proteome</keyword>
<dbReference type="RefSeq" id="WP_235122385.1">
    <property type="nucleotide sequence ID" value="NZ_CP090978.1"/>
</dbReference>
<dbReference type="SUPFAM" id="SSF90002">
    <property type="entry name" value="Hypothetical protein YjiA, C-terminal domain"/>
    <property type="match status" value="1"/>
</dbReference>
<sequence length="332" mass="37208">MKVPVIVLSGFLGSGKTTLLMQMLNESKARGLRPGVLMNELGRQDVDGRILDEHNGAAIERLLDGCVCCSKKEELADSLKLLIKQQPDLIYIELTGVANPEEIADALTEPGLLESMSLQQIITVLDSEHTLEYNSIFSSDKELVITLRKQMEAADYVLINKADLVSSSTLDKIEKHVRKYNDKAVITRTVHSRFDLSKLLEPIKAYARTGAAASSFRILKSIGTVSHSPAHQQPSPSSRSFSRIRTVTLPFPSSKRLSKAQLERFMSEWSKHLLRAKGYVSLVDQPFAMLMQFAGKRTYWEPSEFQGAPYVVCIGIDLDQQRLEAEWKHLFT</sequence>
<dbReference type="InterPro" id="IPR036627">
    <property type="entry name" value="CobW-likC_sf"/>
</dbReference>
<keyword evidence="1" id="KW-0547">Nucleotide-binding</keyword>
<dbReference type="Pfam" id="PF07683">
    <property type="entry name" value="CobW_C"/>
    <property type="match status" value="1"/>
</dbReference>